<dbReference type="InterPro" id="IPR023210">
    <property type="entry name" value="NADP_OxRdtase_dom"/>
</dbReference>
<evidence type="ECO:0000256" key="3">
    <source>
        <dbReference type="ARBA" id="ARBA00023002"/>
    </source>
</evidence>
<comment type="caution">
    <text evidence="5">The sequence shown here is derived from an EMBL/GenBank/DDBJ whole genome shotgun (WGS) entry which is preliminary data.</text>
</comment>
<dbReference type="Proteomes" id="UP001209570">
    <property type="component" value="Unassembled WGS sequence"/>
</dbReference>
<dbReference type="PRINTS" id="PR01577">
    <property type="entry name" value="KCNABCHANNEL"/>
</dbReference>
<protein>
    <recommendedName>
        <fullName evidence="4">NADP-dependent oxidoreductase domain-containing protein</fullName>
    </recommendedName>
</protein>
<gene>
    <name evidence="5" type="ORF">P43SY_006937</name>
</gene>
<accession>A0AAD5M5L6</accession>
<dbReference type="AlphaFoldDB" id="A0AAD5M5L6"/>
<sequence length="353" mass="39593">MAAFGPAPTSMKYRFLGDSGLLVSTFSFGNWVTTEKTDPAAVDNAYEIMAHGYKHGVNFWDTAEGYGAGTAEEVLGQVLQRGIDNKIWARDDIVISTKIYVGTKEGPNARGLSRKHIVEGLQASLQRMKIKYTDVVFCHRFEERVPIEEIVRAMNFVINQGWAFYWGTSEWQTSDILKACEIADRLGLIRPVCEQPQYNLFERSKVEVDFQPLYNKYGLGLTTWSPLAFGILTGKYANGIPEGSRLAIDYIAGLVPDLHDRVAKVEKLRPIAEDLGCSLAQLALAWCASNEQVSTVILGASNVKQLDENLKALAIVDKITPEIKSRIDAVIQHQYKPATRDRWYTIRAKYYSK</sequence>
<dbReference type="SUPFAM" id="SSF51430">
    <property type="entry name" value="NAD(P)-linked oxidoreductase"/>
    <property type="match status" value="1"/>
</dbReference>
<keyword evidence="2" id="KW-0521">NADP</keyword>
<dbReference type="Gene3D" id="3.20.20.100">
    <property type="entry name" value="NADP-dependent oxidoreductase domain"/>
    <property type="match status" value="1"/>
</dbReference>
<evidence type="ECO:0000256" key="2">
    <source>
        <dbReference type="ARBA" id="ARBA00022857"/>
    </source>
</evidence>
<dbReference type="InterPro" id="IPR036812">
    <property type="entry name" value="NAD(P)_OxRdtase_dom_sf"/>
</dbReference>
<evidence type="ECO:0000259" key="4">
    <source>
        <dbReference type="Pfam" id="PF00248"/>
    </source>
</evidence>
<proteinExistence type="inferred from homology"/>
<comment type="similarity">
    <text evidence="1">Belongs to the shaker potassium channel beta subunit family.</text>
</comment>
<keyword evidence="3" id="KW-0560">Oxidoreductase</keyword>
<evidence type="ECO:0000256" key="1">
    <source>
        <dbReference type="ARBA" id="ARBA00006515"/>
    </source>
</evidence>
<feature type="domain" description="NADP-dependent oxidoreductase" evidence="4">
    <location>
        <begin position="27"/>
        <end position="330"/>
    </location>
</feature>
<dbReference type="Pfam" id="PF00248">
    <property type="entry name" value="Aldo_ket_red"/>
    <property type="match status" value="1"/>
</dbReference>
<keyword evidence="6" id="KW-1185">Reference proteome</keyword>
<dbReference type="PANTHER" id="PTHR43150:SF2">
    <property type="entry name" value="HYPERKINETIC, ISOFORM M"/>
    <property type="match status" value="1"/>
</dbReference>
<dbReference type="EMBL" id="JAKCXM010000048">
    <property type="protein sequence ID" value="KAJ0405252.1"/>
    <property type="molecule type" value="Genomic_DNA"/>
</dbReference>
<name>A0AAD5M5L6_PYTIN</name>
<dbReference type="InterPro" id="IPR005399">
    <property type="entry name" value="K_chnl_volt-dep_bsu_KCNAB-rel"/>
</dbReference>
<evidence type="ECO:0000313" key="6">
    <source>
        <dbReference type="Proteomes" id="UP001209570"/>
    </source>
</evidence>
<dbReference type="PANTHER" id="PTHR43150">
    <property type="entry name" value="HYPERKINETIC, ISOFORM M"/>
    <property type="match status" value="1"/>
</dbReference>
<dbReference type="GO" id="GO:0016491">
    <property type="term" value="F:oxidoreductase activity"/>
    <property type="evidence" value="ECO:0007669"/>
    <property type="project" value="UniProtKB-KW"/>
</dbReference>
<organism evidence="5 6">
    <name type="scientific">Pythium insidiosum</name>
    <name type="common">Pythiosis disease agent</name>
    <dbReference type="NCBI Taxonomy" id="114742"/>
    <lineage>
        <taxon>Eukaryota</taxon>
        <taxon>Sar</taxon>
        <taxon>Stramenopiles</taxon>
        <taxon>Oomycota</taxon>
        <taxon>Peronosporomycetes</taxon>
        <taxon>Pythiales</taxon>
        <taxon>Pythiaceae</taxon>
        <taxon>Pythium</taxon>
    </lineage>
</organism>
<reference evidence="5" key="1">
    <citation type="submission" date="2021-12" db="EMBL/GenBank/DDBJ databases">
        <title>Prjna785345.</title>
        <authorList>
            <person name="Rujirawat T."/>
            <person name="Krajaejun T."/>
        </authorList>
    </citation>
    <scope>NUCLEOTIDE SEQUENCE</scope>
    <source>
        <strain evidence="5">Pi057C3</strain>
    </source>
</reference>
<evidence type="ECO:0000313" key="5">
    <source>
        <dbReference type="EMBL" id="KAJ0405252.1"/>
    </source>
</evidence>